<protein>
    <submittedName>
        <fullName evidence="3">BNR repeat domain protein</fullName>
    </submittedName>
</protein>
<feature type="signal peptide" evidence="2">
    <location>
        <begin position="1"/>
        <end position="21"/>
    </location>
</feature>
<dbReference type="GO" id="GO:0005509">
    <property type="term" value="F:calcium ion binding"/>
    <property type="evidence" value="ECO:0007669"/>
    <property type="project" value="InterPro"/>
</dbReference>
<accession>A0AAC8QIN2</accession>
<evidence type="ECO:0000313" key="3">
    <source>
        <dbReference type="EMBL" id="AKJ08261.1"/>
    </source>
</evidence>
<dbReference type="AlphaFoldDB" id="A0AAC8QIN2"/>
<evidence type="ECO:0000256" key="1">
    <source>
        <dbReference type="SAM" id="MobiDB-lite"/>
    </source>
</evidence>
<name>A0AAC8QIN2_9BACT</name>
<feature type="region of interest" description="Disordered" evidence="1">
    <location>
        <begin position="21"/>
        <end position="137"/>
    </location>
</feature>
<feature type="compositionally biased region" description="Basic and acidic residues" evidence="1">
    <location>
        <begin position="117"/>
        <end position="137"/>
    </location>
</feature>
<feature type="compositionally biased region" description="Acidic residues" evidence="1">
    <location>
        <begin position="71"/>
        <end position="80"/>
    </location>
</feature>
<feature type="chain" id="PRO_5041927881" evidence="2">
    <location>
        <begin position="22"/>
        <end position="312"/>
    </location>
</feature>
<dbReference type="Gene3D" id="4.10.1080.10">
    <property type="entry name" value="TSP type-3 repeat"/>
    <property type="match status" value="1"/>
</dbReference>
<dbReference type="KEGG" id="age:AA314_09887"/>
<dbReference type="EMBL" id="CP011509">
    <property type="protein sequence ID" value="AKJ08261.1"/>
    <property type="molecule type" value="Genomic_DNA"/>
</dbReference>
<dbReference type="RefSeq" id="WP_047861066.1">
    <property type="nucleotide sequence ID" value="NZ_CP011509.1"/>
</dbReference>
<evidence type="ECO:0000256" key="2">
    <source>
        <dbReference type="SAM" id="SignalP"/>
    </source>
</evidence>
<gene>
    <name evidence="3" type="ORF">AA314_09887</name>
</gene>
<feature type="compositionally biased region" description="Low complexity" evidence="1">
    <location>
        <begin position="21"/>
        <end position="31"/>
    </location>
</feature>
<dbReference type="Proteomes" id="UP000035579">
    <property type="component" value="Chromosome"/>
</dbReference>
<evidence type="ECO:0000313" key="4">
    <source>
        <dbReference type="Proteomes" id="UP000035579"/>
    </source>
</evidence>
<dbReference type="InterPro" id="IPR028974">
    <property type="entry name" value="TSP_type-3_rpt"/>
</dbReference>
<dbReference type="SUPFAM" id="SSF103647">
    <property type="entry name" value="TSP type-3 repeat"/>
    <property type="match status" value="1"/>
</dbReference>
<reference evidence="3 4" key="1">
    <citation type="submission" date="2015-05" db="EMBL/GenBank/DDBJ databases">
        <title>Genome assembly of Archangium gephyra DSM 2261.</title>
        <authorList>
            <person name="Sharma G."/>
            <person name="Subramanian S."/>
        </authorList>
    </citation>
    <scope>NUCLEOTIDE SEQUENCE [LARGE SCALE GENOMIC DNA]</scope>
    <source>
        <strain evidence="3 4">DSM 2261</strain>
    </source>
</reference>
<proteinExistence type="predicted"/>
<organism evidence="3 4">
    <name type="scientific">Archangium gephyra</name>
    <dbReference type="NCBI Taxonomy" id="48"/>
    <lineage>
        <taxon>Bacteria</taxon>
        <taxon>Pseudomonadati</taxon>
        <taxon>Myxococcota</taxon>
        <taxon>Myxococcia</taxon>
        <taxon>Myxococcales</taxon>
        <taxon>Cystobacterineae</taxon>
        <taxon>Archangiaceae</taxon>
        <taxon>Archangium</taxon>
    </lineage>
</organism>
<keyword evidence="2" id="KW-0732">Signal</keyword>
<sequence length="312" mass="33821">MRFLPLTLTTVLLLALTPAAAQTPPAAGPVPIADSDGDGVPDLPPGQLEAPACNPGRLQECADNCPLDENPGQEDSDGDGVGDTCDLCPLVPVQDGEHPDADNDGVGDECDTCRLPNSRDERGEQAPCPEDKAHSKWKDPNPLGRRLQFFIRPLALGYRYQGNWVGSTGLGLHLGGSLGEWRFDEKGTALKVPSWYWSAGVYGDSVNLFAAEHLGPYAALDFRPIEWAPYAHSWAKEFKFGVGAHLFWSKRVEGVEKRPLQLGVGPRVGFLDILSVMPFAQFDLANGRAFSWGGMLVFDFKVLQDLGVPLVK</sequence>